<feature type="region of interest" description="Disordered" evidence="1">
    <location>
        <begin position="1"/>
        <end position="38"/>
    </location>
</feature>
<dbReference type="AlphaFoldDB" id="A0AAV7LKI6"/>
<sequence length="101" mass="11072">MLHAVGPTRPRRGIEITPKGYRSSSRFGVDSNYPDPERNNTDVGFRRFLTGDPENTKLLKRVALLKQSFSQNINGVIMSLAAGGRLAVTPPTGWRCSASVL</sequence>
<evidence type="ECO:0000313" key="2">
    <source>
        <dbReference type="EMBL" id="KAJ1089398.1"/>
    </source>
</evidence>
<organism evidence="2 3">
    <name type="scientific">Pleurodeles waltl</name>
    <name type="common">Iberian ribbed newt</name>
    <dbReference type="NCBI Taxonomy" id="8319"/>
    <lineage>
        <taxon>Eukaryota</taxon>
        <taxon>Metazoa</taxon>
        <taxon>Chordata</taxon>
        <taxon>Craniata</taxon>
        <taxon>Vertebrata</taxon>
        <taxon>Euteleostomi</taxon>
        <taxon>Amphibia</taxon>
        <taxon>Batrachia</taxon>
        <taxon>Caudata</taxon>
        <taxon>Salamandroidea</taxon>
        <taxon>Salamandridae</taxon>
        <taxon>Pleurodelinae</taxon>
        <taxon>Pleurodeles</taxon>
    </lineage>
</organism>
<comment type="caution">
    <text evidence="2">The sequence shown here is derived from an EMBL/GenBank/DDBJ whole genome shotgun (WGS) entry which is preliminary data.</text>
</comment>
<evidence type="ECO:0000256" key="1">
    <source>
        <dbReference type="SAM" id="MobiDB-lite"/>
    </source>
</evidence>
<protein>
    <submittedName>
        <fullName evidence="2">Uncharacterized protein</fullName>
    </submittedName>
</protein>
<proteinExistence type="predicted"/>
<gene>
    <name evidence="2" type="ORF">NDU88_002549</name>
</gene>
<reference evidence="2" key="1">
    <citation type="journal article" date="2022" name="bioRxiv">
        <title>Sequencing and chromosome-scale assembly of the giantPleurodeles waltlgenome.</title>
        <authorList>
            <person name="Brown T."/>
            <person name="Elewa A."/>
            <person name="Iarovenko S."/>
            <person name="Subramanian E."/>
            <person name="Araus A.J."/>
            <person name="Petzold A."/>
            <person name="Susuki M."/>
            <person name="Suzuki K.-i.T."/>
            <person name="Hayashi T."/>
            <person name="Toyoda A."/>
            <person name="Oliveira C."/>
            <person name="Osipova E."/>
            <person name="Leigh N.D."/>
            <person name="Simon A."/>
            <person name="Yun M.H."/>
        </authorList>
    </citation>
    <scope>NUCLEOTIDE SEQUENCE</scope>
    <source>
        <strain evidence="2">20211129_DDA</strain>
        <tissue evidence="2">Liver</tissue>
    </source>
</reference>
<accession>A0AAV7LKI6</accession>
<dbReference type="EMBL" id="JANPWB010000015">
    <property type="protein sequence ID" value="KAJ1089398.1"/>
    <property type="molecule type" value="Genomic_DNA"/>
</dbReference>
<dbReference type="Proteomes" id="UP001066276">
    <property type="component" value="Chromosome 11"/>
</dbReference>
<name>A0AAV7LKI6_PLEWA</name>
<evidence type="ECO:0000313" key="3">
    <source>
        <dbReference type="Proteomes" id="UP001066276"/>
    </source>
</evidence>
<keyword evidence="3" id="KW-1185">Reference proteome</keyword>